<dbReference type="GeneTree" id="ENSGT01060000248530"/>
<dbReference type="Proteomes" id="UP000694548">
    <property type="component" value="Unassembled WGS sequence"/>
</dbReference>
<dbReference type="SUPFAM" id="SSF56672">
    <property type="entry name" value="DNA/RNA polymerases"/>
    <property type="match status" value="1"/>
</dbReference>
<reference evidence="2" key="1">
    <citation type="submission" date="2025-08" db="UniProtKB">
        <authorList>
            <consortium name="Ensembl"/>
        </authorList>
    </citation>
    <scope>IDENTIFICATION</scope>
</reference>
<dbReference type="CDD" id="cd01650">
    <property type="entry name" value="RT_nLTR_like"/>
    <property type="match status" value="1"/>
</dbReference>
<evidence type="ECO:0000313" key="3">
    <source>
        <dbReference type="Proteomes" id="UP000694548"/>
    </source>
</evidence>
<dbReference type="InterPro" id="IPR000477">
    <property type="entry name" value="RT_dom"/>
</dbReference>
<evidence type="ECO:0000313" key="2">
    <source>
        <dbReference type="Ensembl" id="ENSNFUP00015045255.1"/>
    </source>
</evidence>
<sequence length="989" mass="115733">MQMCGTFHELDNIDPDIHLYHNVDMTCDYYSGEELDPKIKGFSLIHFNSRSLYSNFFKIKEYLDQFQNKFAVVAISETWLNDDRELQDGLEGYEMFWQNRRNRRGGGVAIFVISCLKCKIVNNMTAVVDNLMECLTIEIQVERSKNILVSCIYRTPASCMDQFMREISVILEKHKEKTTLFCGDFNIDLLKANDHNKTSEFTDTMFSFGFYPLILKPSRIKMDSATLIDNIFFNKIDGKIHSGLLVTDVSDHLPVFSVLEMNNQFNIREEKIDYIGRIKTPEHIAAFKRELENYDWKKVYVEDTNDAYNAFLDIFLSIYDSHCPLKKFSENLKKKKPWMTKGLERACKRKNKLYKIFLTNRTKENEDKYKKYRNRLTTILRYEKKSYYEKLLQKSKNNIKATWSVLNKIIKNQNNICFPTCIVKEGNVAIKNIESIVNEFNDYFVNVGPNLAKEISVPGRHDDKFLNFTSYKCNSMFLGGVCESDIIDVVSKFKSKKSMDCDGLDMSLVKEVLHSILQPLTYICNKSFQTGIFPDKMKIAKVIPIYKNGDKQVVSNYRPVSLLPTFSKILEKLFENRLNSFLEKYDLLNDHQYGFRRNRSTSLAVMEFIENIATIVDKKQIGIGVFIDLRKAFDTIDHSLLLQKCERFGLRGVVQLWLNSYLERRFQYVSINNMKSKLRQVTCGVPQGSVLGPKLFLLYINDICTASDILKYVMFADDTNFFCSGDNIKELLKTVEIELMKLNRWFVFNKLSLNESKTKFMLFGGIKNNIEVKLNLNNVEIERVNETKFLGVIIDDKLCWKSHIDHVKRKLSKSISILYKTRDLLHKSCLYLLYTSLCLPYMSYCVEIWGKTYKTYLDSIFKLQKRAIRIINKAGYRESTNQFFVGSAMLKFKDIIYLKTLEMMYRVVKKNVPICILSMFKLRDGKYDLRGSYMFEIPKVRTNAKYRCVSVLGVKLWNGLNDELKMCYSLSFFKKILKNCIFQSYRNLV</sequence>
<reference evidence="2" key="2">
    <citation type="submission" date="2025-09" db="UniProtKB">
        <authorList>
            <consortium name="Ensembl"/>
        </authorList>
    </citation>
    <scope>IDENTIFICATION</scope>
</reference>
<protein>
    <recommendedName>
        <fullName evidence="1">Reverse transcriptase domain-containing protein</fullName>
    </recommendedName>
</protein>
<name>A0A8C6PKF6_NOTFU</name>
<organism evidence="2 3">
    <name type="scientific">Nothobranchius furzeri</name>
    <name type="common">Turquoise killifish</name>
    <dbReference type="NCBI Taxonomy" id="105023"/>
    <lineage>
        <taxon>Eukaryota</taxon>
        <taxon>Metazoa</taxon>
        <taxon>Chordata</taxon>
        <taxon>Craniata</taxon>
        <taxon>Vertebrata</taxon>
        <taxon>Euteleostomi</taxon>
        <taxon>Actinopterygii</taxon>
        <taxon>Neopterygii</taxon>
        <taxon>Teleostei</taxon>
        <taxon>Neoteleostei</taxon>
        <taxon>Acanthomorphata</taxon>
        <taxon>Ovalentaria</taxon>
        <taxon>Atherinomorphae</taxon>
        <taxon>Cyprinodontiformes</taxon>
        <taxon>Nothobranchiidae</taxon>
        <taxon>Nothobranchius</taxon>
    </lineage>
</organism>
<dbReference type="SUPFAM" id="SSF56219">
    <property type="entry name" value="DNase I-like"/>
    <property type="match status" value="1"/>
</dbReference>
<dbReference type="InterPro" id="IPR043502">
    <property type="entry name" value="DNA/RNA_pol_sf"/>
</dbReference>
<evidence type="ECO:0000259" key="1">
    <source>
        <dbReference type="PROSITE" id="PS50878"/>
    </source>
</evidence>
<dbReference type="Gene3D" id="3.60.10.10">
    <property type="entry name" value="Endonuclease/exonuclease/phosphatase"/>
    <property type="match status" value="1"/>
</dbReference>
<dbReference type="PANTHER" id="PTHR33332">
    <property type="entry name" value="REVERSE TRANSCRIPTASE DOMAIN-CONTAINING PROTEIN"/>
    <property type="match status" value="1"/>
</dbReference>
<proteinExistence type="predicted"/>
<dbReference type="AlphaFoldDB" id="A0A8C6PKF6"/>
<feature type="domain" description="Reverse transcriptase" evidence="1">
    <location>
        <begin position="526"/>
        <end position="794"/>
    </location>
</feature>
<dbReference type="Ensembl" id="ENSNFUT00015047220.1">
    <property type="protein sequence ID" value="ENSNFUP00015045255.1"/>
    <property type="gene ID" value="ENSNFUG00015021512.1"/>
</dbReference>
<dbReference type="PROSITE" id="PS50878">
    <property type="entry name" value="RT_POL"/>
    <property type="match status" value="1"/>
</dbReference>
<dbReference type="InterPro" id="IPR036691">
    <property type="entry name" value="Endo/exonu/phosph_ase_sf"/>
</dbReference>
<accession>A0A8C6PKF6</accession>
<dbReference type="Pfam" id="PF00078">
    <property type="entry name" value="RVT_1"/>
    <property type="match status" value="1"/>
</dbReference>
<keyword evidence="3" id="KW-1185">Reference proteome</keyword>